<protein>
    <submittedName>
        <fullName evidence="4">BREX-2 system phosphatase PglZ</fullName>
    </submittedName>
</protein>
<dbReference type="Pfam" id="PF25861">
    <property type="entry name" value="PglZ_2nd"/>
    <property type="match status" value="1"/>
</dbReference>
<dbReference type="InterPro" id="IPR047992">
    <property type="entry name" value="BREX_PglZ"/>
</dbReference>
<accession>A0ABY5ZDW9</accession>
<keyword evidence="5" id="KW-1185">Reference proteome</keyword>
<evidence type="ECO:0000313" key="4">
    <source>
        <dbReference type="EMBL" id="UWZ39781.1"/>
    </source>
</evidence>
<evidence type="ECO:0000259" key="3">
    <source>
        <dbReference type="Pfam" id="PF25863"/>
    </source>
</evidence>
<dbReference type="RefSeq" id="WP_260729209.1">
    <property type="nucleotide sequence ID" value="NZ_BAAABS010000075.1"/>
</dbReference>
<dbReference type="InterPro" id="IPR058881">
    <property type="entry name" value="PglZ_2nd"/>
</dbReference>
<dbReference type="InterPro" id="IPR058880">
    <property type="entry name" value="PglZ_N"/>
</dbReference>
<proteinExistence type="predicted"/>
<evidence type="ECO:0000259" key="2">
    <source>
        <dbReference type="Pfam" id="PF25862"/>
    </source>
</evidence>
<dbReference type="NCBIfam" id="NF033446">
    <property type="entry name" value="BREX_PglZ_2"/>
    <property type="match status" value="1"/>
</dbReference>
<dbReference type="Pfam" id="PF08665">
    <property type="entry name" value="PglZ"/>
    <property type="match status" value="1"/>
</dbReference>
<evidence type="ECO:0000259" key="1">
    <source>
        <dbReference type="Pfam" id="PF25861"/>
    </source>
</evidence>
<organism evidence="4 5">
    <name type="scientific">Dactylosporangium roseum</name>
    <dbReference type="NCBI Taxonomy" id="47989"/>
    <lineage>
        <taxon>Bacteria</taxon>
        <taxon>Bacillati</taxon>
        <taxon>Actinomycetota</taxon>
        <taxon>Actinomycetes</taxon>
        <taxon>Micromonosporales</taxon>
        <taxon>Micromonosporaceae</taxon>
        <taxon>Dactylosporangium</taxon>
    </lineage>
</organism>
<dbReference type="EMBL" id="CP073721">
    <property type="protein sequence ID" value="UWZ39781.1"/>
    <property type="molecule type" value="Genomic_DNA"/>
</dbReference>
<dbReference type="Pfam" id="PF25862">
    <property type="entry name" value="PglZ_1st"/>
    <property type="match status" value="1"/>
</dbReference>
<evidence type="ECO:0000313" key="5">
    <source>
        <dbReference type="Proteomes" id="UP001058271"/>
    </source>
</evidence>
<feature type="domain" description="Alkaline phosphatase-like protein PglZ N-terminal" evidence="2">
    <location>
        <begin position="13"/>
        <end position="108"/>
    </location>
</feature>
<dbReference type="InterPro" id="IPR017850">
    <property type="entry name" value="Alkaline_phosphatase_core_sf"/>
</dbReference>
<dbReference type="Pfam" id="PF25863">
    <property type="entry name" value="PglZ_C"/>
    <property type="match status" value="1"/>
</dbReference>
<reference evidence="4" key="1">
    <citation type="submission" date="2021-04" db="EMBL/GenBank/DDBJ databases">
        <title>Biosynthetic gene clusters of Dactylosporangioum roseum.</title>
        <authorList>
            <person name="Hartkoorn R.C."/>
            <person name="Beaudoing E."/>
            <person name="Hot D."/>
            <person name="Moureu S."/>
        </authorList>
    </citation>
    <scope>NUCLEOTIDE SEQUENCE</scope>
    <source>
        <strain evidence="4">NRRL B-16295</strain>
    </source>
</reference>
<gene>
    <name evidence="4" type="primary">pglZ</name>
    <name evidence="4" type="ORF">Drose_17085</name>
</gene>
<dbReference type="SUPFAM" id="SSF53649">
    <property type="entry name" value="Alkaline phosphatase-like"/>
    <property type="match status" value="1"/>
</dbReference>
<dbReference type="Proteomes" id="UP001058271">
    <property type="component" value="Chromosome"/>
</dbReference>
<sequence length="894" mass="94852">MSTTAAGIAAPSATEAQVRAMVADWLRSGRPERALALKARPEWSGSPTIQVGGTTVRVVPAVSSLAIRAALVELPDEERLVVLTDRDDDDLGAGLLSRCSTHTVISIDPWEIVRTHFEAAALDPALVRQRRQLAEALLEHAPPGGWPPVRGGVVTRDAAMRLLAARLLGLAVDDLDATGLLQWTLRGADVVRYTAVDAELRGIVAGWLAETAGATAWWAIAAVDSGHGTDAIPLGLVAGLLWDGRAPNADVAAARVRFEQYLGGTAPRESEAAEWSTTVLAWVTRALGGEDRAEAQRLLGRAEELARGLQASRLIGRSDLLPGGLDARFATFAEELRLALRKPTSRTLEAAEAALRMVARHRLAPVGDRYPTAVLAMRAMRWLTTPDDTPKTLAEAVHRQTATDGWVDRAGLRLWVGVSDPALAAVYRDLHTAVAARRDHHDEQFAALLAANTAADSAPGSLLYVEDVVRRVVKPVVDAGRPVLLLIVDGMSVAASTELVESAVAADWWELTPDGGPRVGVLAALPSVTEVSRTSLFAGELRRGGQADERAGLTKQLGADAVLFHKGDLLAGAGQSLAPSVVTALRNPDVRTVAAVVNTIDDALDRSDPAATAWTLETVRLVRHLLDAARGRVVVLLSDHGHVVDRGPDGDLRSATGALSARWRPASGDAPGDGETRITGRRVLLGDGDVVLPWRETIRYTARKAGYHGGASAAEVVIPLTMLTSAGEPSPAGWSPAPVASPPWWRGPVDLSSAAVTLAEPTQEGTLFDVVAPVAAPTPADALGLTPPFVTALLASPRYKQNQALRLAGRPVLPDERVTALLTALHEADGHRLPMEALAARSGVPAQRIGNIVTILRRVLAVEGYQAVDVDGEIVTLDERMLREQFELGTSRDR</sequence>
<name>A0ABY5ZDW9_9ACTN</name>
<feature type="domain" description="Alkaline phosphatase-like protein PglZ C-terminal" evidence="3">
    <location>
        <begin position="789"/>
        <end position="887"/>
    </location>
</feature>
<feature type="domain" description="Alkaline phosphatase-like protein PglZ second" evidence="1">
    <location>
        <begin position="176"/>
        <end position="320"/>
    </location>
</feature>
<dbReference type="InterPro" id="IPR058882">
    <property type="entry name" value="PglZ_C"/>
</dbReference>